<name>A0A6A5HR10_CAERE</name>
<gene>
    <name evidence="1" type="ORF">GCK72_000930</name>
</gene>
<comment type="caution">
    <text evidence="1">The sequence shown here is derived from an EMBL/GenBank/DDBJ whole genome shotgun (WGS) entry which is preliminary data.</text>
</comment>
<evidence type="ECO:0000313" key="2">
    <source>
        <dbReference type="Proteomes" id="UP000483820"/>
    </source>
</evidence>
<dbReference type="Proteomes" id="UP000483820">
    <property type="component" value="Chromosome I"/>
</dbReference>
<evidence type="ECO:0000313" key="1">
    <source>
        <dbReference type="EMBL" id="KAF1769116.1"/>
    </source>
</evidence>
<dbReference type="GeneID" id="78773204"/>
<dbReference type="AlphaFoldDB" id="A0A6A5HR10"/>
<accession>A0A6A5HR10</accession>
<proteinExistence type="predicted"/>
<dbReference type="EMBL" id="WUAV01000001">
    <property type="protein sequence ID" value="KAF1769116.1"/>
    <property type="molecule type" value="Genomic_DNA"/>
</dbReference>
<reference evidence="1 2" key="1">
    <citation type="submission" date="2019-12" db="EMBL/GenBank/DDBJ databases">
        <title>Chromosome-level assembly of the Caenorhabditis remanei genome.</title>
        <authorList>
            <person name="Teterina A.A."/>
            <person name="Willis J.H."/>
            <person name="Phillips P.C."/>
        </authorList>
    </citation>
    <scope>NUCLEOTIDE SEQUENCE [LARGE SCALE GENOMIC DNA]</scope>
    <source>
        <strain evidence="1 2">PX506</strain>
        <tissue evidence="1">Whole organism</tissue>
    </source>
</reference>
<protein>
    <submittedName>
        <fullName evidence="1">Uncharacterized protein</fullName>
    </submittedName>
</protein>
<organism evidence="1 2">
    <name type="scientific">Caenorhabditis remanei</name>
    <name type="common">Caenorhabditis vulgaris</name>
    <dbReference type="NCBI Taxonomy" id="31234"/>
    <lineage>
        <taxon>Eukaryota</taxon>
        <taxon>Metazoa</taxon>
        <taxon>Ecdysozoa</taxon>
        <taxon>Nematoda</taxon>
        <taxon>Chromadorea</taxon>
        <taxon>Rhabditida</taxon>
        <taxon>Rhabditina</taxon>
        <taxon>Rhabditomorpha</taxon>
        <taxon>Rhabditoidea</taxon>
        <taxon>Rhabditidae</taxon>
        <taxon>Peloderinae</taxon>
        <taxon>Caenorhabditis</taxon>
    </lineage>
</organism>
<dbReference type="CTD" id="78773204"/>
<dbReference type="KEGG" id="crq:GCK72_000930"/>
<dbReference type="RefSeq" id="XP_053591400.1">
    <property type="nucleotide sequence ID" value="XM_053722755.1"/>
</dbReference>
<sequence length="96" mass="10594">MFRDGLSSGLLELDELLDTIVHLANGLILGEPKTLLVGDVVDSFLRLGVLSMNSTDLKNLKIILEQQKIITHLELHVAADLLKIVLCGDLRQLDVH</sequence>